<dbReference type="InterPro" id="IPR029060">
    <property type="entry name" value="PIN-like_dom_sf"/>
</dbReference>
<dbReference type="eggNOG" id="arCOG03706">
    <property type="taxonomic scope" value="Archaea"/>
</dbReference>
<sequence>MKYYIDTSLAVALVNDGDPNHELALSIFPKEGEKLVSKLVLIELYSVYSRRLNVSDEELEAIVNYIIHKCGCKVEDVEFDKAVDLAVKLSNKVKLKTLDLLHLSAAKLLGSEIMSLDKEIINAKNKLINH</sequence>
<feature type="domain" description="PIN" evidence="1">
    <location>
        <begin position="3"/>
        <end position="123"/>
    </location>
</feature>
<dbReference type="Pfam" id="PF01850">
    <property type="entry name" value="PIN"/>
    <property type="match status" value="1"/>
</dbReference>
<reference evidence="2 3" key="1">
    <citation type="submission" date="2012-01" db="EMBL/GenBank/DDBJ databases">
        <title>Improved High-Quality Draft sequence of Metallosphaera yellowstonensis MK1.</title>
        <authorList>
            <consortium name="US DOE Joint Genome Institute"/>
            <person name="Lucas S."/>
            <person name="Han J."/>
            <person name="Cheng J.-F."/>
            <person name="Goodwin L."/>
            <person name="Pitluck S."/>
            <person name="Peters L."/>
            <person name="Teshima H."/>
            <person name="Detter J.C."/>
            <person name="Han C."/>
            <person name="Tapia R."/>
            <person name="Land M."/>
            <person name="Hauser L."/>
            <person name="Kyrpides N."/>
            <person name="Kozubal M."/>
            <person name="Macur R.E."/>
            <person name="Jay Z."/>
            <person name="Inskeep W."/>
            <person name="Woyke T."/>
        </authorList>
    </citation>
    <scope>NUCLEOTIDE SEQUENCE [LARGE SCALE GENOMIC DNA]</scope>
    <source>
        <strain evidence="2 3">MK1</strain>
    </source>
</reference>
<dbReference type="OrthoDB" id="43721at2157"/>
<protein>
    <submittedName>
        <fullName evidence="2">Putative nucleic acid-binding protein, contains PIN domain</fullName>
    </submittedName>
</protein>
<dbReference type="AlphaFoldDB" id="H2C1K5"/>
<evidence type="ECO:0000313" key="3">
    <source>
        <dbReference type="Proteomes" id="UP000003980"/>
    </source>
</evidence>
<organism evidence="2 3">
    <name type="scientific">Metallosphaera yellowstonensis MK1</name>
    <dbReference type="NCBI Taxonomy" id="671065"/>
    <lineage>
        <taxon>Archaea</taxon>
        <taxon>Thermoproteota</taxon>
        <taxon>Thermoprotei</taxon>
        <taxon>Sulfolobales</taxon>
        <taxon>Sulfolobaceae</taxon>
        <taxon>Metallosphaera</taxon>
    </lineage>
</organism>
<name>H2C1K5_9CREN</name>
<evidence type="ECO:0000313" key="2">
    <source>
        <dbReference type="EMBL" id="EHP70126.1"/>
    </source>
</evidence>
<dbReference type="SUPFAM" id="SSF88723">
    <property type="entry name" value="PIN domain-like"/>
    <property type="match status" value="1"/>
</dbReference>
<proteinExistence type="predicted"/>
<accession>H2C1K5</accession>
<dbReference type="EMBL" id="JH597761">
    <property type="protein sequence ID" value="EHP70126.1"/>
    <property type="molecule type" value="Genomic_DNA"/>
</dbReference>
<dbReference type="Proteomes" id="UP000003980">
    <property type="component" value="Unassembled WGS sequence"/>
</dbReference>
<gene>
    <name evidence="2" type="ORF">MetMK1DRAFT_00006280</name>
</gene>
<dbReference type="Gene3D" id="3.40.50.1010">
    <property type="entry name" value="5'-nuclease"/>
    <property type="match status" value="1"/>
</dbReference>
<dbReference type="RefSeq" id="WP_009070565.1">
    <property type="nucleotide sequence ID" value="NZ_JH597761.1"/>
</dbReference>
<evidence type="ECO:0000259" key="1">
    <source>
        <dbReference type="Pfam" id="PF01850"/>
    </source>
</evidence>
<dbReference type="HOGENOM" id="CLU_153003_0_0_2"/>
<keyword evidence="3" id="KW-1185">Reference proteome</keyword>
<dbReference type="InterPro" id="IPR002716">
    <property type="entry name" value="PIN_dom"/>
</dbReference>